<dbReference type="AlphaFoldDB" id="A0AA38HFY0"/>
<evidence type="ECO:0008006" key="6">
    <source>
        <dbReference type="Google" id="ProtNLM"/>
    </source>
</evidence>
<dbReference type="PROSITE" id="PS50005">
    <property type="entry name" value="TPR"/>
    <property type="match status" value="4"/>
</dbReference>
<dbReference type="Pfam" id="PF13181">
    <property type="entry name" value="TPR_8"/>
    <property type="match status" value="1"/>
</dbReference>
<keyword evidence="1" id="KW-0677">Repeat</keyword>
<organism evidence="4 5">
    <name type="scientific">Zophobas morio</name>
    <dbReference type="NCBI Taxonomy" id="2755281"/>
    <lineage>
        <taxon>Eukaryota</taxon>
        <taxon>Metazoa</taxon>
        <taxon>Ecdysozoa</taxon>
        <taxon>Arthropoda</taxon>
        <taxon>Hexapoda</taxon>
        <taxon>Insecta</taxon>
        <taxon>Pterygota</taxon>
        <taxon>Neoptera</taxon>
        <taxon>Endopterygota</taxon>
        <taxon>Coleoptera</taxon>
        <taxon>Polyphaga</taxon>
        <taxon>Cucujiformia</taxon>
        <taxon>Tenebrionidae</taxon>
        <taxon>Zophobas</taxon>
    </lineage>
</organism>
<comment type="caution">
    <text evidence="4">The sequence shown here is derived from an EMBL/GenBank/DDBJ whole genome shotgun (WGS) entry which is preliminary data.</text>
</comment>
<evidence type="ECO:0000256" key="3">
    <source>
        <dbReference type="PROSITE-ProRule" id="PRU00339"/>
    </source>
</evidence>
<feature type="repeat" description="TPR" evidence="3">
    <location>
        <begin position="336"/>
        <end position="369"/>
    </location>
</feature>
<dbReference type="InterPro" id="IPR011990">
    <property type="entry name" value="TPR-like_helical_dom_sf"/>
</dbReference>
<keyword evidence="5" id="KW-1185">Reference proteome</keyword>
<dbReference type="GO" id="GO:0016593">
    <property type="term" value="C:Cdc73/Paf1 complex"/>
    <property type="evidence" value="ECO:0007669"/>
    <property type="project" value="TreeGrafter"/>
</dbReference>
<feature type="repeat" description="TPR" evidence="3">
    <location>
        <begin position="478"/>
        <end position="511"/>
    </location>
</feature>
<gene>
    <name evidence="4" type="ORF">Zmor_012319</name>
</gene>
<dbReference type="InterPro" id="IPR031101">
    <property type="entry name" value="Ctr9"/>
</dbReference>
<dbReference type="Pfam" id="PF14559">
    <property type="entry name" value="TPR_19"/>
    <property type="match status" value="1"/>
</dbReference>
<name>A0AA38HFY0_9CUCU</name>
<dbReference type="SUPFAM" id="SSF48452">
    <property type="entry name" value="TPR-like"/>
    <property type="match status" value="2"/>
</dbReference>
<dbReference type="Pfam" id="PF13428">
    <property type="entry name" value="TPR_14"/>
    <property type="match status" value="1"/>
</dbReference>
<evidence type="ECO:0000256" key="2">
    <source>
        <dbReference type="ARBA" id="ARBA00022803"/>
    </source>
</evidence>
<dbReference type="Proteomes" id="UP001168821">
    <property type="component" value="Unassembled WGS sequence"/>
</dbReference>
<dbReference type="GO" id="GO:0000993">
    <property type="term" value="F:RNA polymerase II complex binding"/>
    <property type="evidence" value="ECO:0007669"/>
    <property type="project" value="TreeGrafter"/>
</dbReference>
<dbReference type="PANTHER" id="PTHR14027:SF2">
    <property type="entry name" value="RNA POLYMERASE-ASSOCIATED PROTEIN CTR9 HOMOLOG"/>
    <property type="match status" value="1"/>
</dbReference>
<dbReference type="InterPro" id="IPR019734">
    <property type="entry name" value="TPR_rpt"/>
</dbReference>
<dbReference type="EMBL" id="JALNTZ010003901">
    <property type="protein sequence ID" value="KAJ3615766.1"/>
    <property type="molecule type" value="Genomic_DNA"/>
</dbReference>
<dbReference type="GO" id="GO:0006368">
    <property type="term" value="P:transcription elongation by RNA polymerase II"/>
    <property type="evidence" value="ECO:0007669"/>
    <property type="project" value="TreeGrafter"/>
</dbReference>
<keyword evidence="2 3" id="KW-0802">TPR repeat</keyword>
<sequence>MNGVLEIPLTSHTGEEEFLEVEKDNLPEAAELIYVLKAEKSPLSVWLHVANAKLYSGSTADKISCLTTLSAYYLQLAENEKDRTQRESYIEQAINYNNRTGQLDMNNLQCWLGRIVVGLIKGEFEAAKKSIEFVLKEHPACVPAKLGLACIYYNSGEYYKALEIYRECLKLNPGGPAELRLGIGQCLLKLGRVDLARKALQRTLNLKPDCAGALVALGTLEINRLSVIESQGVKFAFIIGSNEKDGLLKGLRHIKKAYELEPKNSLVLNILADHFFFKKEYSKSYSFALAAVENSEALPVKALSHYYLGRLFQLHGDFTSAFQHFYRSCSLDSHLLPAQYGLGQMYLYRNDHDNARHYLEKVLDVCKDNYECTKLLAHLYFTKSPGKAYKLIKKVTEAFENDAEAWVDRAVLAEHVDIEDALLSYATALKIYEIQGIQPIPELLNNMSVLHFHRGNFEKSVECLLLVKQKKYFELISVTMTFNLARTYEAAGKYEEAEDLYKKILKEHPNYVDCYLRLGIMARDKGKLFGAFEWFKDSYAINSENLLFSF</sequence>
<dbReference type="SMART" id="SM00028">
    <property type="entry name" value="TPR"/>
    <property type="match status" value="8"/>
</dbReference>
<feature type="repeat" description="TPR" evidence="3">
    <location>
        <begin position="142"/>
        <end position="175"/>
    </location>
</feature>
<accession>A0AA38HFY0</accession>
<reference evidence="4" key="1">
    <citation type="journal article" date="2023" name="G3 (Bethesda)">
        <title>Whole genome assemblies of Zophobas morio and Tenebrio molitor.</title>
        <authorList>
            <person name="Kaur S."/>
            <person name="Stinson S.A."/>
            <person name="diCenzo G.C."/>
        </authorList>
    </citation>
    <scope>NUCLEOTIDE SEQUENCE</scope>
    <source>
        <strain evidence="4">QUZm001</strain>
    </source>
</reference>
<dbReference type="PANTHER" id="PTHR14027">
    <property type="entry name" value="RNA POLYMERASE-ASSOCIATED PROTEIN CTR9"/>
    <property type="match status" value="1"/>
</dbReference>
<dbReference type="Gene3D" id="1.25.40.10">
    <property type="entry name" value="Tetratricopeptide repeat domain"/>
    <property type="match status" value="3"/>
</dbReference>
<evidence type="ECO:0000313" key="4">
    <source>
        <dbReference type="EMBL" id="KAJ3615766.1"/>
    </source>
</evidence>
<feature type="repeat" description="TPR" evidence="3">
    <location>
        <begin position="177"/>
        <end position="210"/>
    </location>
</feature>
<proteinExistence type="predicted"/>
<protein>
    <recommendedName>
        <fullName evidence="6">RNA polymerase-associated protein CTR9-like protein</fullName>
    </recommendedName>
</protein>
<evidence type="ECO:0000256" key="1">
    <source>
        <dbReference type="ARBA" id="ARBA00022737"/>
    </source>
</evidence>
<dbReference type="GO" id="GO:0006355">
    <property type="term" value="P:regulation of DNA-templated transcription"/>
    <property type="evidence" value="ECO:0007669"/>
    <property type="project" value="InterPro"/>
</dbReference>
<evidence type="ECO:0000313" key="5">
    <source>
        <dbReference type="Proteomes" id="UP001168821"/>
    </source>
</evidence>